<comment type="caution">
    <text evidence="1">The sequence shown here is derived from an EMBL/GenBank/DDBJ whole genome shotgun (WGS) entry which is preliminary data.</text>
</comment>
<name>A0A4Y2V9T3_ARAVE</name>
<reference evidence="1 2" key="1">
    <citation type="journal article" date="2019" name="Sci. Rep.">
        <title>Orb-weaving spider Araneus ventricosus genome elucidates the spidroin gene catalogue.</title>
        <authorList>
            <person name="Kono N."/>
            <person name="Nakamura H."/>
            <person name="Ohtoshi R."/>
            <person name="Moran D.A.P."/>
            <person name="Shinohara A."/>
            <person name="Yoshida Y."/>
            <person name="Fujiwara M."/>
            <person name="Mori M."/>
            <person name="Tomita M."/>
            <person name="Arakawa K."/>
        </authorList>
    </citation>
    <scope>NUCLEOTIDE SEQUENCE [LARGE SCALE GENOMIC DNA]</scope>
</reference>
<evidence type="ECO:0000313" key="2">
    <source>
        <dbReference type="Proteomes" id="UP000499080"/>
    </source>
</evidence>
<accession>A0A4Y2V9T3</accession>
<gene>
    <name evidence="1" type="ORF">AVEN_149370_1</name>
</gene>
<sequence length="54" mass="6395">MKYAKRKHCNLQKIRIQDIDEFPSFRSPESEKHNFGTVSVNTITRKRLEMGSEI</sequence>
<dbReference type="AlphaFoldDB" id="A0A4Y2V9T3"/>
<evidence type="ECO:0000313" key="1">
    <source>
        <dbReference type="EMBL" id="GBO20487.1"/>
    </source>
</evidence>
<feature type="non-terminal residue" evidence="1">
    <location>
        <position position="54"/>
    </location>
</feature>
<organism evidence="1 2">
    <name type="scientific">Araneus ventricosus</name>
    <name type="common">Orbweaver spider</name>
    <name type="synonym">Epeira ventricosa</name>
    <dbReference type="NCBI Taxonomy" id="182803"/>
    <lineage>
        <taxon>Eukaryota</taxon>
        <taxon>Metazoa</taxon>
        <taxon>Ecdysozoa</taxon>
        <taxon>Arthropoda</taxon>
        <taxon>Chelicerata</taxon>
        <taxon>Arachnida</taxon>
        <taxon>Araneae</taxon>
        <taxon>Araneomorphae</taxon>
        <taxon>Entelegynae</taxon>
        <taxon>Araneoidea</taxon>
        <taxon>Araneidae</taxon>
        <taxon>Araneus</taxon>
    </lineage>
</organism>
<dbReference type="Proteomes" id="UP000499080">
    <property type="component" value="Unassembled WGS sequence"/>
</dbReference>
<proteinExistence type="predicted"/>
<protein>
    <submittedName>
        <fullName evidence="1">Uncharacterized protein</fullName>
    </submittedName>
</protein>
<keyword evidence="2" id="KW-1185">Reference proteome</keyword>
<dbReference type="EMBL" id="BGPR01043840">
    <property type="protein sequence ID" value="GBO20487.1"/>
    <property type="molecule type" value="Genomic_DNA"/>
</dbReference>